<feature type="repeat" description="TPR" evidence="6">
    <location>
        <begin position="529"/>
        <end position="562"/>
    </location>
</feature>
<evidence type="ECO:0000256" key="6">
    <source>
        <dbReference type="PROSITE-ProRule" id="PRU00339"/>
    </source>
</evidence>
<evidence type="ECO:0000256" key="1">
    <source>
        <dbReference type="ARBA" id="ARBA00022737"/>
    </source>
</evidence>
<dbReference type="PRINTS" id="PR00032">
    <property type="entry name" value="HTHARAC"/>
</dbReference>
<reference evidence="9 10" key="1">
    <citation type="submission" date="2016-10" db="EMBL/GenBank/DDBJ databases">
        <authorList>
            <person name="de Groot N.N."/>
        </authorList>
    </citation>
    <scope>NUCLEOTIDE SEQUENCE [LARGE SCALE GENOMIC DNA]</scope>
    <source>
        <strain evidence="9 10">RK1</strain>
    </source>
</reference>
<keyword evidence="5" id="KW-0804">Transcription</keyword>
<dbReference type="InterPro" id="IPR013105">
    <property type="entry name" value="TPR_2"/>
</dbReference>
<dbReference type="SUPFAM" id="SSF46689">
    <property type="entry name" value="Homeodomain-like"/>
    <property type="match status" value="1"/>
</dbReference>
<dbReference type="Pfam" id="PF12833">
    <property type="entry name" value="HTH_18"/>
    <property type="match status" value="1"/>
</dbReference>
<dbReference type="Proteomes" id="UP000198670">
    <property type="component" value="Unassembled WGS sequence"/>
</dbReference>
<evidence type="ECO:0000256" key="3">
    <source>
        <dbReference type="ARBA" id="ARBA00023015"/>
    </source>
</evidence>
<dbReference type="SUPFAM" id="SSF48452">
    <property type="entry name" value="TPR-like"/>
    <property type="match status" value="2"/>
</dbReference>
<evidence type="ECO:0000259" key="8">
    <source>
        <dbReference type="PROSITE" id="PS01124"/>
    </source>
</evidence>
<evidence type="ECO:0000313" key="10">
    <source>
        <dbReference type="Proteomes" id="UP000198670"/>
    </source>
</evidence>
<dbReference type="InterPro" id="IPR020449">
    <property type="entry name" value="Tscrpt_reg_AraC-type_HTH"/>
</dbReference>
<dbReference type="InterPro" id="IPR018062">
    <property type="entry name" value="HTH_AraC-typ_CS"/>
</dbReference>
<dbReference type="InterPro" id="IPR009057">
    <property type="entry name" value="Homeodomain-like_sf"/>
</dbReference>
<feature type="repeat" description="TPR" evidence="6">
    <location>
        <begin position="385"/>
        <end position="418"/>
    </location>
</feature>
<keyword evidence="7" id="KW-0472">Membrane</keyword>
<keyword evidence="1" id="KW-0677">Repeat</keyword>
<proteinExistence type="predicted"/>
<evidence type="ECO:0000256" key="4">
    <source>
        <dbReference type="ARBA" id="ARBA00023125"/>
    </source>
</evidence>
<keyword evidence="10" id="KW-1185">Reference proteome</keyword>
<dbReference type="GO" id="GO:0003700">
    <property type="term" value="F:DNA-binding transcription factor activity"/>
    <property type="evidence" value="ECO:0007669"/>
    <property type="project" value="InterPro"/>
</dbReference>
<dbReference type="PROSITE" id="PS50005">
    <property type="entry name" value="TPR"/>
    <property type="match status" value="2"/>
</dbReference>
<dbReference type="SMART" id="SM00342">
    <property type="entry name" value="HTH_ARAC"/>
    <property type="match status" value="1"/>
</dbReference>
<dbReference type="SMART" id="SM00028">
    <property type="entry name" value="TPR"/>
    <property type="match status" value="3"/>
</dbReference>
<evidence type="ECO:0000256" key="7">
    <source>
        <dbReference type="SAM" id="Phobius"/>
    </source>
</evidence>
<dbReference type="Gene3D" id="1.25.40.10">
    <property type="entry name" value="Tetratricopeptide repeat domain"/>
    <property type="match status" value="2"/>
</dbReference>
<evidence type="ECO:0000313" key="9">
    <source>
        <dbReference type="EMBL" id="SFI26442.1"/>
    </source>
</evidence>
<evidence type="ECO:0000256" key="2">
    <source>
        <dbReference type="ARBA" id="ARBA00022803"/>
    </source>
</evidence>
<feature type="domain" description="HTH araC/xylS-type" evidence="8">
    <location>
        <begin position="13"/>
        <end position="112"/>
    </location>
</feature>
<dbReference type="EMBL" id="FOQO01000003">
    <property type="protein sequence ID" value="SFI26442.1"/>
    <property type="molecule type" value="Genomic_DNA"/>
</dbReference>
<accession>A0A1I3GT01</accession>
<keyword evidence="3" id="KW-0805">Transcription regulation</keyword>
<dbReference type="InterPro" id="IPR018060">
    <property type="entry name" value="HTH_AraC"/>
</dbReference>
<keyword evidence="2 6" id="KW-0802">TPR repeat</keyword>
<dbReference type="PROSITE" id="PS00041">
    <property type="entry name" value="HTH_ARAC_FAMILY_1"/>
    <property type="match status" value="1"/>
</dbReference>
<keyword evidence="7" id="KW-1133">Transmembrane helix</keyword>
<gene>
    <name evidence="9" type="ORF">SAMN05444682_10392</name>
</gene>
<organism evidence="9 10">
    <name type="scientific">Parapedobacter indicus</name>
    <dbReference type="NCBI Taxonomy" id="1477437"/>
    <lineage>
        <taxon>Bacteria</taxon>
        <taxon>Pseudomonadati</taxon>
        <taxon>Bacteroidota</taxon>
        <taxon>Sphingobacteriia</taxon>
        <taxon>Sphingobacteriales</taxon>
        <taxon>Sphingobacteriaceae</taxon>
        <taxon>Parapedobacter</taxon>
    </lineage>
</organism>
<dbReference type="InterPro" id="IPR011990">
    <property type="entry name" value="TPR-like_helical_dom_sf"/>
</dbReference>
<keyword evidence="4" id="KW-0238">DNA-binding</keyword>
<dbReference type="STRING" id="1477437.SAMN05444682_10392"/>
<protein>
    <submittedName>
        <fullName evidence="9">TolB amino-terminal domain-containing protein</fullName>
    </submittedName>
</protein>
<dbReference type="RefSeq" id="WP_090625902.1">
    <property type="nucleotide sequence ID" value="NZ_FOQO01000003.1"/>
</dbReference>
<dbReference type="Pfam" id="PF07719">
    <property type="entry name" value="TPR_2"/>
    <property type="match status" value="1"/>
</dbReference>
<dbReference type="PANTHER" id="PTHR43280">
    <property type="entry name" value="ARAC-FAMILY TRANSCRIPTIONAL REGULATOR"/>
    <property type="match status" value="1"/>
</dbReference>
<dbReference type="PANTHER" id="PTHR43280:SF2">
    <property type="entry name" value="HTH-TYPE TRANSCRIPTIONAL REGULATOR EXSA"/>
    <property type="match status" value="1"/>
</dbReference>
<dbReference type="PROSITE" id="PS01124">
    <property type="entry name" value="HTH_ARAC_FAMILY_2"/>
    <property type="match status" value="1"/>
</dbReference>
<keyword evidence="7" id="KW-0812">Transmembrane</keyword>
<feature type="transmembrane region" description="Helical" evidence="7">
    <location>
        <begin position="134"/>
        <end position="152"/>
    </location>
</feature>
<sequence length="686" mass="78942">MSDSSSIESHFLAKVTAAVMENLSDERFGVSELAAKMHMSRSNLLRRIKHNTNQSASQLIREIRLKRGMELLGSSDLTVSEVAHQVGFSGTSYFIKCFREYYGYPPGEVGKRKGIDQPLAYKGVSGQRRFSPRFLTAVATATVFVLSIGVYLTTRPISPEPLEKSLAVLPFKNDSSDSTNRYLINGLMEATLNHLQQIKDLRVVSRTSAEKYRHSTKSVPELADELHVSYVVEGSGQKIGNRILLNIQLIDARKDNHLWARQYEREVTDIFQLQQEIAKDIANEVRAIVTWEEQKRIERIPTTDLLAYDLFLKATELMRQGGRENLQTAVSLLDKAIGRDHEFALAYAVTAIAYYYLDVFQVQRQYSEAIGTYADKALLYDPSSAECLFAKGLYYVNQKAYESAIPYLEKALEYNPNSALIIHFLSDFYNSYVPNTAKYLEYALQGIRLDPAAHDSATTSFNYLHLSNALVQTGFIDESLPYIEQSLAYNPDNSFAQWVQAVVVYAKYRDPARTEKLLQTQLAKDSNQMHILQELGKLYFHTRNDQAAFHYYQRFLKLREAQHLDFFPTVDLDMAILWSRRGDQEKSERCFARFKAFADTDQSIYKHMNLAMYAAYRGNVPSMIDHLRLFSKEDNYQYWILLFKDDIMVARFKNNGAFKAVFDEIETKFWNKNREIRQRLEEKGLL</sequence>
<dbReference type="InterPro" id="IPR019734">
    <property type="entry name" value="TPR_rpt"/>
</dbReference>
<dbReference type="OrthoDB" id="699292at2"/>
<name>A0A1I3GT01_9SPHI</name>
<dbReference type="GO" id="GO:0043565">
    <property type="term" value="F:sequence-specific DNA binding"/>
    <property type="evidence" value="ECO:0007669"/>
    <property type="project" value="InterPro"/>
</dbReference>
<dbReference type="Gene3D" id="1.10.10.60">
    <property type="entry name" value="Homeodomain-like"/>
    <property type="match status" value="1"/>
</dbReference>
<dbReference type="AlphaFoldDB" id="A0A1I3GT01"/>
<evidence type="ECO:0000256" key="5">
    <source>
        <dbReference type="ARBA" id="ARBA00023163"/>
    </source>
</evidence>